<dbReference type="AlphaFoldDB" id="A0A078I5F8"/>
<feature type="compositionally biased region" description="Pro residues" evidence="1">
    <location>
        <begin position="95"/>
        <end position="110"/>
    </location>
</feature>
<dbReference type="Gramene" id="CDY44388">
    <property type="protein sequence ID" value="CDY44388"/>
    <property type="gene ID" value="GSBRNA2T00080058001"/>
</dbReference>
<reference evidence="2 3" key="1">
    <citation type="journal article" date="2014" name="Science">
        <title>Plant genetics. Early allopolyploid evolution in the post-Neolithic Brassica napus oilseed genome.</title>
        <authorList>
            <person name="Chalhoub B."/>
            <person name="Denoeud F."/>
            <person name="Liu S."/>
            <person name="Parkin I.A."/>
            <person name="Tang H."/>
            <person name="Wang X."/>
            <person name="Chiquet J."/>
            <person name="Belcram H."/>
            <person name="Tong C."/>
            <person name="Samans B."/>
            <person name="Correa M."/>
            <person name="Da Silva C."/>
            <person name="Just J."/>
            <person name="Falentin C."/>
            <person name="Koh C.S."/>
            <person name="Le Clainche I."/>
            <person name="Bernard M."/>
            <person name="Bento P."/>
            <person name="Noel B."/>
            <person name="Labadie K."/>
            <person name="Alberti A."/>
            <person name="Charles M."/>
            <person name="Arnaud D."/>
            <person name="Guo H."/>
            <person name="Daviaud C."/>
            <person name="Alamery S."/>
            <person name="Jabbari K."/>
            <person name="Zhao M."/>
            <person name="Edger P.P."/>
            <person name="Chelaifa H."/>
            <person name="Tack D."/>
            <person name="Lassalle G."/>
            <person name="Mestiri I."/>
            <person name="Schnel N."/>
            <person name="Le Paslier M.C."/>
            <person name="Fan G."/>
            <person name="Renault V."/>
            <person name="Bayer P.E."/>
            <person name="Golicz A.A."/>
            <person name="Manoli S."/>
            <person name="Lee T.H."/>
            <person name="Thi V.H."/>
            <person name="Chalabi S."/>
            <person name="Hu Q."/>
            <person name="Fan C."/>
            <person name="Tollenaere R."/>
            <person name="Lu Y."/>
            <person name="Battail C."/>
            <person name="Shen J."/>
            <person name="Sidebottom C.H."/>
            <person name="Wang X."/>
            <person name="Canaguier A."/>
            <person name="Chauveau A."/>
            <person name="Berard A."/>
            <person name="Deniot G."/>
            <person name="Guan M."/>
            <person name="Liu Z."/>
            <person name="Sun F."/>
            <person name="Lim Y.P."/>
            <person name="Lyons E."/>
            <person name="Town C.D."/>
            <person name="Bancroft I."/>
            <person name="Wang X."/>
            <person name="Meng J."/>
            <person name="Ma J."/>
            <person name="Pires J.C."/>
            <person name="King G.J."/>
            <person name="Brunel D."/>
            <person name="Delourme R."/>
            <person name="Renard M."/>
            <person name="Aury J.M."/>
            <person name="Adams K.L."/>
            <person name="Batley J."/>
            <person name="Snowdon R.J."/>
            <person name="Tost J."/>
            <person name="Edwards D."/>
            <person name="Zhou Y."/>
            <person name="Hua W."/>
            <person name="Sharpe A.G."/>
            <person name="Paterson A.H."/>
            <person name="Guan C."/>
            <person name="Wincker P."/>
        </authorList>
    </citation>
    <scope>NUCLEOTIDE SEQUENCE [LARGE SCALE GENOMIC DNA]</scope>
    <source>
        <strain evidence="3">cv. Darmor-bzh</strain>
    </source>
</reference>
<feature type="compositionally biased region" description="Acidic residues" evidence="1">
    <location>
        <begin position="135"/>
        <end position="144"/>
    </location>
</feature>
<feature type="compositionally biased region" description="Pro residues" evidence="1">
    <location>
        <begin position="70"/>
        <end position="83"/>
    </location>
</feature>
<evidence type="ECO:0000313" key="2">
    <source>
        <dbReference type="EMBL" id="CDY44388.1"/>
    </source>
</evidence>
<dbReference type="STRING" id="3708.A0A078I5F8"/>
<evidence type="ECO:0000313" key="3">
    <source>
        <dbReference type="Proteomes" id="UP000028999"/>
    </source>
</evidence>
<feature type="region of interest" description="Disordered" evidence="1">
    <location>
        <begin position="40"/>
        <end position="144"/>
    </location>
</feature>
<accession>A0A078I5F8</accession>
<sequence length="144" mass="15845">MCLQSSLLQFGDQNQNLFTFKTSFESRDMSPLCACSHKSESAMAGEVAPKNIREPTANGVGSLPSQRSMMPPPPPKTIQPPPSRDVSPPSSRTMLPPPPRFTPSKQPPAPRLQEDQITIKKPNPVPDTLIKLMEYGDDDDDDED</sequence>
<dbReference type="PaxDb" id="3708-A0A078I5F8"/>
<organism evidence="2 3">
    <name type="scientific">Brassica napus</name>
    <name type="common">Rape</name>
    <dbReference type="NCBI Taxonomy" id="3708"/>
    <lineage>
        <taxon>Eukaryota</taxon>
        <taxon>Viridiplantae</taxon>
        <taxon>Streptophyta</taxon>
        <taxon>Embryophyta</taxon>
        <taxon>Tracheophyta</taxon>
        <taxon>Spermatophyta</taxon>
        <taxon>Magnoliopsida</taxon>
        <taxon>eudicotyledons</taxon>
        <taxon>Gunneridae</taxon>
        <taxon>Pentapetalae</taxon>
        <taxon>rosids</taxon>
        <taxon>malvids</taxon>
        <taxon>Brassicales</taxon>
        <taxon>Brassicaceae</taxon>
        <taxon>Brassiceae</taxon>
        <taxon>Brassica</taxon>
    </lineage>
</organism>
<feature type="compositionally biased region" description="Low complexity" evidence="1">
    <location>
        <begin position="84"/>
        <end position="94"/>
    </location>
</feature>
<dbReference type="EMBL" id="LK032588">
    <property type="protein sequence ID" value="CDY44388.1"/>
    <property type="molecule type" value="Genomic_DNA"/>
</dbReference>
<keyword evidence="3" id="KW-1185">Reference proteome</keyword>
<evidence type="ECO:0000256" key="1">
    <source>
        <dbReference type="SAM" id="MobiDB-lite"/>
    </source>
</evidence>
<proteinExistence type="predicted"/>
<gene>
    <name evidence="2" type="primary">BnaA02g29890D</name>
    <name evidence="2" type="ORF">GSBRNA2T00080058001</name>
</gene>
<dbReference type="Proteomes" id="UP000028999">
    <property type="component" value="Unassembled WGS sequence"/>
</dbReference>
<protein>
    <submittedName>
        <fullName evidence="2">BnaA02g29890D protein</fullName>
    </submittedName>
</protein>
<name>A0A078I5F8_BRANA</name>